<dbReference type="InterPro" id="IPR001094">
    <property type="entry name" value="Flavdoxin-like"/>
</dbReference>
<keyword evidence="1" id="KW-0285">Flavoprotein</keyword>
<dbReference type="EMBL" id="CP138858">
    <property type="protein sequence ID" value="WPJ97605.1"/>
    <property type="molecule type" value="Genomic_DNA"/>
</dbReference>
<dbReference type="PRINTS" id="PR00369">
    <property type="entry name" value="FLAVODOXIN"/>
</dbReference>
<dbReference type="InterPro" id="IPR029039">
    <property type="entry name" value="Flavoprotein-like_sf"/>
</dbReference>
<gene>
    <name evidence="3" type="ORF">SH580_07770</name>
</gene>
<dbReference type="RefSeq" id="WP_319834444.1">
    <property type="nucleotide sequence ID" value="NZ_CP138858.1"/>
</dbReference>
<keyword evidence="4" id="KW-1185">Reference proteome</keyword>
<evidence type="ECO:0000259" key="2">
    <source>
        <dbReference type="PROSITE" id="PS50902"/>
    </source>
</evidence>
<dbReference type="PROSITE" id="PS50902">
    <property type="entry name" value="FLAVODOXIN_LIKE"/>
    <property type="match status" value="1"/>
</dbReference>
<sequence>MKLTVFYGTETGNAKGLAQKVAKKGEKNGVEVDIVDLASSEVSVLESIDHPFVVIISTWDDGAPPPKCVPFCKALAETDLSLTGKQYTVLALGDTEYPLFCECGKQVDARLSALGAEAVMPRTDLGADFMVSYIGWSKNFWKTMAKVYGVKK</sequence>
<evidence type="ECO:0000313" key="3">
    <source>
        <dbReference type="EMBL" id="WPJ97605.1"/>
    </source>
</evidence>
<dbReference type="Pfam" id="PF00258">
    <property type="entry name" value="Flavodoxin_1"/>
    <property type="match status" value="1"/>
</dbReference>
<dbReference type="InterPro" id="IPR008254">
    <property type="entry name" value="Flavodoxin/NO_synth"/>
</dbReference>
<dbReference type="SUPFAM" id="SSF52218">
    <property type="entry name" value="Flavoproteins"/>
    <property type="match status" value="1"/>
</dbReference>
<proteinExistence type="predicted"/>
<dbReference type="Gene3D" id="3.40.50.360">
    <property type="match status" value="1"/>
</dbReference>
<name>A0ABZ0RN03_9BACT</name>
<accession>A0ABZ0RN03</accession>
<reference evidence="3 4" key="1">
    <citation type="submission" date="2023-11" db="EMBL/GenBank/DDBJ databases">
        <title>Coraliomargarita sp. nov., isolated from marine algae.</title>
        <authorList>
            <person name="Lee J.K."/>
            <person name="Baek J.H."/>
            <person name="Kim J.M."/>
            <person name="Choi D.G."/>
            <person name="Jeon C.O."/>
        </authorList>
    </citation>
    <scope>NUCLEOTIDE SEQUENCE [LARGE SCALE GENOMIC DNA]</scope>
    <source>
        <strain evidence="3 4">J2-16</strain>
    </source>
</reference>
<protein>
    <submittedName>
        <fullName evidence="3">Flavodoxin family protein</fullName>
    </submittedName>
</protein>
<evidence type="ECO:0000256" key="1">
    <source>
        <dbReference type="ARBA" id="ARBA00022630"/>
    </source>
</evidence>
<dbReference type="PANTHER" id="PTHR19384">
    <property type="entry name" value="NITRIC OXIDE SYNTHASE-RELATED"/>
    <property type="match status" value="1"/>
</dbReference>
<feature type="domain" description="Flavodoxin-like" evidence="2">
    <location>
        <begin position="3"/>
        <end position="141"/>
    </location>
</feature>
<dbReference type="Proteomes" id="UP001324993">
    <property type="component" value="Chromosome"/>
</dbReference>
<organism evidence="3 4">
    <name type="scientific">Coraliomargarita algicola</name>
    <dbReference type="NCBI Taxonomy" id="3092156"/>
    <lineage>
        <taxon>Bacteria</taxon>
        <taxon>Pseudomonadati</taxon>
        <taxon>Verrucomicrobiota</taxon>
        <taxon>Opitutia</taxon>
        <taxon>Puniceicoccales</taxon>
        <taxon>Coraliomargaritaceae</taxon>
        <taxon>Coraliomargarita</taxon>
    </lineage>
</organism>
<evidence type="ECO:0000313" key="4">
    <source>
        <dbReference type="Proteomes" id="UP001324993"/>
    </source>
</evidence>